<keyword evidence="1" id="KW-0472">Membrane</keyword>
<proteinExistence type="predicted"/>
<dbReference type="Proteomes" id="UP001597214">
    <property type="component" value="Unassembled WGS sequence"/>
</dbReference>
<dbReference type="RefSeq" id="WP_377930715.1">
    <property type="nucleotide sequence ID" value="NZ_JBHUEM010000055.1"/>
</dbReference>
<dbReference type="EMBL" id="JBHUEM010000055">
    <property type="protein sequence ID" value="MFD1739473.1"/>
    <property type="molecule type" value="Genomic_DNA"/>
</dbReference>
<protein>
    <submittedName>
        <fullName evidence="2">Uncharacterized protein</fullName>
    </submittedName>
</protein>
<organism evidence="2 3">
    <name type="scientific">Bacillus salitolerans</name>
    <dbReference type="NCBI Taxonomy" id="1437434"/>
    <lineage>
        <taxon>Bacteria</taxon>
        <taxon>Bacillati</taxon>
        <taxon>Bacillota</taxon>
        <taxon>Bacilli</taxon>
        <taxon>Bacillales</taxon>
        <taxon>Bacillaceae</taxon>
        <taxon>Bacillus</taxon>
    </lineage>
</organism>
<evidence type="ECO:0000256" key="1">
    <source>
        <dbReference type="SAM" id="Phobius"/>
    </source>
</evidence>
<evidence type="ECO:0000313" key="2">
    <source>
        <dbReference type="EMBL" id="MFD1739473.1"/>
    </source>
</evidence>
<name>A0ABW4LWK7_9BACI</name>
<evidence type="ECO:0000313" key="3">
    <source>
        <dbReference type="Proteomes" id="UP001597214"/>
    </source>
</evidence>
<sequence>MNKKKIVYFGSGIVVALFSVMIYSFYFSSPSPFPSEEELIEEMTKVFPEAEVSQIREVIDVTDREKFVPIVTKKDSYGKSFWVWDKYKWQVTYIDMTGNPLIWKANEEDPSTYHIVWNIHPDDQLKHIKFYMVRDRGYRTTEGTYETYYPRVQMDQTISLEKKSYGVMQIPKEWSVFITSLNNAQFVQQPDLFFTNFYSEQQVFYGWTPYGQDNKLSFPENSVNGTGYSNGGVNTEHVMILDENEIEIWKEE</sequence>
<gene>
    <name evidence="2" type="ORF">ACFSCX_23610</name>
</gene>
<feature type="transmembrane region" description="Helical" evidence="1">
    <location>
        <begin position="7"/>
        <end position="26"/>
    </location>
</feature>
<keyword evidence="1" id="KW-0812">Transmembrane</keyword>
<keyword evidence="3" id="KW-1185">Reference proteome</keyword>
<accession>A0ABW4LWK7</accession>
<reference evidence="3" key="1">
    <citation type="journal article" date="2019" name="Int. J. Syst. Evol. Microbiol.">
        <title>The Global Catalogue of Microorganisms (GCM) 10K type strain sequencing project: providing services to taxonomists for standard genome sequencing and annotation.</title>
        <authorList>
            <consortium name="The Broad Institute Genomics Platform"/>
            <consortium name="The Broad Institute Genome Sequencing Center for Infectious Disease"/>
            <person name="Wu L."/>
            <person name="Ma J."/>
        </authorList>
    </citation>
    <scope>NUCLEOTIDE SEQUENCE [LARGE SCALE GENOMIC DNA]</scope>
    <source>
        <strain evidence="3">CCUG 49339</strain>
    </source>
</reference>
<comment type="caution">
    <text evidence="2">The sequence shown here is derived from an EMBL/GenBank/DDBJ whole genome shotgun (WGS) entry which is preliminary data.</text>
</comment>
<keyword evidence="1" id="KW-1133">Transmembrane helix</keyword>